<dbReference type="InterPro" id="IPR029063">
    <property type="entry name" value="SAM-dependent_MTases_sf"/>
</dbReference>
<dbReference type="GO" id="GO:0003676">
    <property type="term" value="F:nucleic acid binding"/>
    <property type="evidence" value="ECO:0007669"/>
    <property type="project" value="InterPro"/>
</dbReference>
<accession>A0A6C0ISF1</accession>
<dbReference type="Pfam" id="PF09445">
    <property type="entry name" value="Methyltransf_15"/>
    <property type="match status" value="1"/>
</dbReference>
<dbReference type="Gene3D" id="3.40.50.150">
    <property type="entry name" value="Vaccinia Virus protein VP39"/>
    <property type="match status" value="1"/>
</dbReference>
<dbReference type="GO" id="GO:0005634">
    <property type="term" value="C:nucleus"/>
    <property type="evidence" value="ECO:0007669"/>
    <property type="project" value="TreeGrafter"/>
</dbReference>
<dbReference type="InterPro" id="IPR002052">
    <property type="entry name" value="DNA_methylase_N6_adenine_CS"/>
</dbReference>
<protein>
    <recommendedName>
        <fullName evidence="2">Trimethylguanosine synthase</fullName>
    </recommendedName>
</protein>
<dbReference type="InterPro" id="IPR019012">
    <property type="entry name" value="RNA_cap_Gua-N2-MeTrfase"/>
</dbReference>
<reference evidence="1" key="1">
    <citation type="journal article" date="2020" name="Nature">
        <title>Giant virus diversity and host interactions through global metagenomics.</title>
        <authorList>
            <person name="Schulz F."/>
            <person name="Roux S."/>
            <person name="Paez-Espino D."/>
            <person name="Jungbluth S."/>
            <person name="Walsh D.A."/>
            <person name="Denef V.J."/>
            <person name="McMahon K.D."/>
            <person name="Konstantinidis K.T."/>
            <person name="Eloe-Fadrosh E.A."/>
            <person name="Kyrpides N.C."/>
            <person name="Woyke T."/>
        </authorList>
    </citation>
    <scope>NUCLEOTIDE SEQUENCE</scope>
    <source>
        <strain evidence="1">GVMAG-M-3300024302-11</strain>
    </source>
</reference>
<dbReference type="PANTHER" id="PTHR14741">
    <property type="entry name" value="S-ADENOSYLMETHIONINE-DEPENDENT METHYLTRANSFERASE RELATED"/>
    <property type="match status" value="1"/>
</dbReference>
<dbReference type="EMBL" id="MN740254">
    <property type="protein sequence ID" value="QHT96138.1"/>
    <property type="molecule type" value="Genomic_DNA"/>
</dbReference>
<evidence type="ECO:0008006" key="2">
    <source>
        <dbReference type="Google" id="ProtNLM"/>
    </source>
</evidence>
<dbReference type="SUPFAM" id="SSF53335">
    <property type="entry name" value="S-adenosyl-L-methionine-dependent methyltransferases"/>
    <property type="match status" value="1"/>
</dbReference>
<dbReference type="GO" id="GO:0071164">
    <property type="term" value="F:RNA cap trimethylguanosine synthase activity"/>
    <property type="evidence" value="ECO:0007669"/>
    <property type="project" value="TreeGrafter"/>
</dbReference>
<dbReference type="PANTHER" id="PTHR14741:SF32">
    <property type="entry name" value="TRIMETHYLGUANOSINE SYNTHASE"/>
    <property type="match status" value="1"/>
</dbReference>
<sequence>MYKNRTYFSTRKVQSYNGFLPEHIEKRRQNFVPEVEPKLIPYNEKTWKKMFPKKDNMDYSKLQLSNIGIYSIFYPNSADELAKIIRSYVPNKNAVITDATSNMGGSIFAFAKYFDRINAVEIVKLHCDILENNLRVYDIKDKVDIHCSDYLDVGDKLNQDVIFFDPPWGGKNYKEIKLMNMYLDSVPINQIIKPLLSKSIVAIRVPYNYDFKKILELTPKSYIHSFFRPDGKLSFYLIVLDKVNSK</sequence>
<dbReference type="AlphaFoldDB" id="A0A6C0ISF1"/>
<name>A0A6C0ISF1_9ZZZZ</name>
<evidence type="ECO:0000313" key="1">
    <source>
        <dbReference type="EMBL" id="QHT96138.1"/>
    </source>
</evidence>
<dbReference type="PROSITE" id="PS00092">
    <property type="entry name" value="N6_MTASE"/>
    <property type="match status" value="1"/>
</dbReference>
<proteinExistence type="predicted"/>
<organism evidence="1">
    <name type="scientific">viral metagenome</name>
    <dbReference type="NCBI Taxonomy" id="1070528"/>
    <lineage>
        <taxon>unclassified sequences</taxon>
        <taxon>metagenomes</taxon>
        <taxon>organismal metagenomes</taxon>
    </lineage>
</organism>